<sequence length="148" mass="16086">MVIDSLDNAARYAGLGQGIARALEYLAATDLAAAADGRYEIDGERIFAMIQSYPTKPPEQGFWEAHRRYVDVQYVVSGTERFGYANLAGLQAKPYDEQRDLVVLEGTGDFFEVGAGSFVILFPQDAHMPGLQAGAAQQVKKVVVKVAV</sequence>
<protein>
    <submittedName>
        <fullName evidence="1">DUF386 domain-containing protein</fullName>
    </submittedName>
</protein>
<organism evidence="1 2">
    <name type="scientific">Desulfuromonas versatilis</name>
    <dbReference type="NCBI Taxonomy" id="2802975"/>
    <lineage>
        <taxon>Bacteria</taxon>
        <taxon>Pseudomonadati</taxon>
        <taxon>Thermodesulfobacteriota</taxon>
        <taxon>Desulfuromonadia</taxon>
        <taxon>Desulfuromonadales</taxon>
        <taxon>Desulfuromonadaceae</taxon>
        <taxon>Desulfuromonas</taxon>
    </lineage>
</organism>
<keyword evidence="2" id="KW-1185">Reference proteome</keyword>
<proteinExistence type="predicted"/>
<dbReference type="Pfam" id="PF04074">
    <property type="entry name" value="DUF386"/>
    <property type="match status" value="1"/>
</dbReference>
<dbReference type="InterPro" id="IPR037012">
    <property type="entry name" value="NanQ/TabA/YiaL_sf"/>
</dbReference>
<dbReference type="SUPFAM" id="SSF51197">
    <property type="entry name" value="Clavaminate synthase-like"/>
    <property type="match status" value="1"/>
</dbReference>
<evidence type="ECO:0000313" key="2">
    <source>
        <dbReference type="Proteomes" id="UP001319827"/>
    </source>
</evidence>
<reference evidence="1 2" key="2">
    <citation type="journal article" date="2021" name="Int. J. Syst. Evol. Microbiol.">
        <title>Isolation and Polyphasic Characterization of Desulfuromonas versatilis sp. Nov., an Electrogenic Bacteria Capable of Versatile Metabolism Isolated from a Graphene Oxide-Reducing Enrichment Culture.</title>
        <authorList>
            <person name="Xie L."/>
            <person name="Yoshida N."/>
            <person name="Ishii S."/>
            <person name="Meng L."/>
        </authorList>
    </citation>
    <scope>NUCLEOTIDE SEQUENCE [LARGE SCALE GENOMIC DNA]</scope>
    <source>
        <strain evidence="1 2">NIT-T3</strain>
    </source>
</reference>
<dbReference type="Gene3D" id="2.60.120.370">
    <property type="entry name" value="YhcH/YjgK/YiaL"/>
    <property type="match status" value="1"/>
</dbReference>
<dbReference type="PANTHER" id="PTHR34986">
    <property type="entry name" value="EVOLVED BETA-GALACTOSIDASE SUBUNIT BETA"/>
    <property type="match status" value="1"/>
</dbReference>
<dbReference type="RefSeq" id="WP_221250265.1">
    <property type="nucleotide sequence ID" value="NZ_AP024355.1"/>
</dbReference>
<dbReference type="EMBL" id="AP024355">
    <property type="protein sequence ID" value="BCR06890.1"/>
    <property type="molecule type" value="Genomic_DNA"/>
</dbReference>
<reference evidence="1 2" key="1">
    <citation type="journal article" date="2016" name="C (Basel)">
        <title>Selective Growth of and Electricity Production by Marine Exoelectrogenic Bacteria in Self-Aggregated Hydrogel of Microbially Reduced Graphene Oxide.</title>
        <authorList>
            <person name="Yoshida N."/>
            <person name="Goto Y."/>
            <person name="Miyata Y."/>
        </authorList>
    </citation>
    <scope>NUCLEOTIDE SEQUENCE [LARGE SCALE GENOMIC DNA]</scope>
    <source>
        <strain evidence="1 2">NIT-T3</strain>
    </source>
</reference>
<dbReference type="InterPro" id="IPR004375">
    <property type="entry name" value="NanQ/TabA/YiaL"/>
</dbReference>
<evidence type="ECO:0000313" key="1">
    <source>
        <dbReference type="EMBL" id="BCR06890.1"/>
    </source>
</evidence>
<dbReference type="NCBIfam" id="TIGR00022">
    <property type="entry name" value="YhcH/YjgK/YiaL family protein"/>
    <property type="match status" value="1"/>
</dbReference>
<dbReference type="Proteomes" id="UP001319827">
    <property type="component" value="Chromosome"/>
</dbReference>
<name>A0ABM8I0P3_9BACT</name>
<gene>
    <name evidence="1" type="ORF">DESUT3_39590</name>
</gene>
<accession>A0ABM8I0P3</accession>
<dbReference type="PANTHER" id="PTHR34986:SF1">
    <property type="entry name" value="PROTEIN YIAL"/>
    <property type="match status" value="1"/>
</dbReference>